<dbReference type="InterPro" id="IPR003709">
    <property type="entry name" value="VanY-like_core_dom"/>
</dbReference>
<comment type="caution">
    <text evidence="2">The sequence shown here is derived from an EMBL/GenBank/DDBJ whole genome shotgun (WGS) entry which is preliminary data.</text>
</comment>
<feature type="domain" description="D-alanyl-D-alanine carboxypeptidase-like core" evidence="1">
    <location>
        <begin position="22"/>
        <end position="177"/>
    </location>
</feature>
<organism evidence="2 3">
    <name type="scientific">Chimaeribacter coloradensis</name>
    <dbReference type="NCBI Taxonomy" id="2060068"/>
    <lineage>
        <taxon>Bacteria</taxon>
        <taxon>Pseudomonadati</taxon>
        <taxon>Pseudomonadota</taxon>
        <taxon>Gammaproteobacteria</taxon>
        <taxon>Enterobacterales</taxon>
        <taxon>Yersiniaceae</taxon>
        <taxon>Chimaeribacter</taxon>
    </lineage>
</organism>
<name>A0A2N5DVI3_9GAMM</name>
<dbReference type="EMBL" id="PJZH01000026">
    <property type="protein sequence ID" value="PLR31032.1"/>
    <property type="molecule type" value="Genomic_DNA"/>
</dbReference>
<dbReference type="InterPro" id="IPR052179">
    <property type="entry name" value="DD-CPase-like"/>
</dbReference>
<dbReference type="OrthoDB" id="9792074at2"/>
<evidence type="ECO:0000313" key="2">
    <source>
        <dbReference type="EMBL" id="PLR31032.1"/>
    </source>
</evidence>
<dbReference type="InterPro" id="IPR009045">
    <property type="entry name" value="Zn_M74/Hedgehog-like"/>
</dbReference>
<dbReference type="GO" id="GO:0006508">
    <property type="term" value="P:proteolysis"/>
    <property type="evidence" value="ECO:0007669"/>
    <property type="project" value="InterPro"/>
</dbReference>
<keyword evidence="3" id="KW-1185">Reference proteome</keyword>
<dbReference type="Gene3D" id="3.30.1380.10">
    <property type="match status" value="1"/>
</dbReference>
<protein>
    <submittedName>
        <fullName evidence="2">Peptidase M15</fullName>
    </submittedName>
</protein>
<sequence length="224" mass="25128">MITDEMLTGRSDAHLVPLCGPHRLQPEAAQAFVRLQQAARAAGFDLQPASTFRDFDRQRAIWNGKFRGERPLLDHACQPLDAAALTVAQRCEAILRWSALPGTSRHHWGTDLDVYDPSLLPAGQKLQLEPWEYQPGGYFAPLTAWLTEHMAAFGFYRPFAEDRGGVAIEPWHLSYRPAARTLERLLTPEKIISSWQGQDVAGAEWLSAHIDTLFTRYVSINHGG</sequence>
<evidence type="ECO:0000313" key="3">
    <source>
        <dbReference type="Proteomes" id="UP000234503"/>
    </source>
</evidence>
<dbReference type="PANTHER" id="PTHR34385:SF1">
    <property type="entry name" value="PEPTIDOGLYCAN L-ALANYL-D-GLUTAMATE ENDOPEPTIDASE CWLK"/>
    <property type="match status" value="1"/>
</dbReference>
<dbReference type="PANTHER" id="PTHR34385">
    <property type="entry name" value="D-ALANYL-D-ALANINE CARBOXYPEPTIDASE"/>
    <property type="match status" value="1"/>
</dbReference>
<dbReference type="Proteomes" id="UP000234503">
    <property type="component" value="Unassembled WGS sequence"/>
</dbReference>
<reference evidence="2 3" key="1">
    <citation type="submission" date="2017-12" db="EMBL/GenBank/DDBJ databases">
        <title>Characterization of six clinical isolates of Enterochimera gen. nov., a novel genus of the Yersiniaciae family and the three species Enterochimera arupensis sp. nov., Enterochimera coloradensis sp. nov, and Enterochimera californica sp. nov.</title>
        <authorList>
            <person name="Rossi A."/>
            <person name="Fisher M."/>
        </authorList>
    </citation>
    <scope>NUCLEOTIDE SEQUENCE [LARGE SCALE GENOMIC DNA]</scope>
    <source>
        <strain evidence="3">2016-Iso4</strain>
    </source>
</reference>
<dbReference type="Pfam" id="PF02557">
    <property type="entry name" value="VanY"/>
    <property type="match status" value="1"/>
</dbReference>
<proteinExistence type="predicted"/>
<dbReference type="SUPFAM" id="SSF55166">
    <property type="entry name" value="Hedgehog/DD-peptidase"/>
    <property type="match status" value="1"/>
</dbReference>
<dbReference type="AlphaFoldDB" id="A0A2N5DVI3"/>
<dbReference type="RefSeq" id="WP_101826474.1">
    <property type="nucleotide sequence ID" value="NZ_PJZH01000026.1"/>
</dbReference>
<dbReference type="CDD" id="cd14847">
    <property type="entry name" value="DD-carboxypeptidase_like"/>
    <property type="match status" value="1"/>
</dbReference>
<accession>A0A2N5DVI3</accession>
<gene>
    <name evidence="2" type="ORF">CYR32_17685</name>
</gene>
<evidence type="ECO:0000259" key="1">
    <source>
        <dbReference type="Pfam" id="PF02557"/>
    </source>
</evidence>
<dbReference type="GO" id="GO:0008233">
    <property type="term" value="F:peptidase activity"/>
    <property type="evidence" value="ECO:0007669"/>
    <property type="project" value="InterPro"/>
</dbReference>